<dbReference type="InterPro" id="IPR001138">
    <property type="entry name" value="Zn2Cys6_DnaBD"/>
</dbReference>
<dbReference type="EMBL" id="CABFNO020001273">
    <property type="protein sequence ID" value="CAG9976208.1"/>
    <property type="molecule type" value="Genomic_DNA"/>
</dbReference>
<sequence length="481" mass="54040">MSSIGVTSEPADEWEFFRLCPICRKAFVKDNSFRRHLSYCRRAQFKRKGRPKPCDGCALAKTKCSLDEPTCQRCRSKDLPCVYGAKLLEGLFPNPDLQNGIPFGDLSTLNFEQSPTAGDPAANLTGTLDPLPELNGHPTLSQSSGPLTSFHISNGQESVAELTNATSESLQSLEVLPLDEAALAQLTEAVDEPATLTALKQPSPEAEASATIVMYCIRSYPQMMLRRQTFPPFIHPHWHTEKLPENLINCMSIAQLFVTRTPENSPFLWRTINNEVSRFKNEANEMDVKAVQTAAQATLIYLIMLAVDEAEDMSTQGARLLEVFQILSFRTRDLCGGVFLAPPECTYPSPSWEEWIFAESRRRINCFYFAIREVIQAKAEMPCVPPGAHREVALCSAKTMWEARSREEWEEERAIQNMGRLHIDLWSLGSLLDAQQHPEHPMYAQLLEIWGANTDKMGVLMSVVAVIINQQKMQSVEEIDI</sequence>
<gene>
    <name evidence="7" type="ORF">CBYS24578_00014114</name>
</gene>
<evidence type="ECO:0000259" key="6">
    <source>
        <dbReference type="PROSITE" id="PS50048"/>
    </source>
</evidence>
<evidence type="ECO:0000256" key="1">
    <source>
        <dbReference type="ARBA" id="ARBA00022723"/>
    </source>
</evidence>
<keyword evidence="3" id="KW-0805">Transcription regulation</keyword>
<dbReference type="AlphaFoldDB" id="A0A9N9XXN7"/>
<keyword evidence="4" id="KW-0804">Transcription</keyword>
<dbReference type="PANTHER" id="PTHR47660:SF3">
    <property type="entry name" value="FINGER DOMAIN PROTEIN, PUTATIVE (AFU_ORTHOLOGUE AFUA_4G03310)-RELATED"/>
    <property type="match status" value="1"/>
</dbReference>
<dbReference type="Gene3D" id="4.10.240.10">
    <property type="entry name" value="Zn(2)-C6 fungal-type DNA-binding domain"/>
    <property type="match status" value="1"/>
</dbReference>
<protein>
    <recommendedName>
        <fullName evidence="6">Zn(2)-C6 fungal-type domain-containing protein</fullName>
    </recommendedName>
</protein>
<evidence type="ECO:0000313" key="7">
    <source>
        <dbReference type="EMBL" id="CAG9976208.1"/>
    </source>
</evidence>
<keyword evidence="1" id="KW-0479">Metal-binding</keyword>
<dbReference type="SUPFAM" id="SSF57701">
    <property type="entry name" value="Zn2/Cys6 DNA-binding domain"/>
    <property type="match status" value="1"/>
</dbReference>
<evidence type="ECO:0000256" key="3">
    <source>
        <dbReference type="ARBA" id="ARBA00023015"/>
    </source>
</evidence>
<name>A0A9N9XXN7_9HYPO</name>
<dbReference type="Pfam" id="PF00172">
    <property type="entry name" value="Zn_clus"/>
    <property type="match status" value="1"/>
</dbReference>
<dbReference type="PROSITE" id="PS00463">
    <property type="entry name" value="ZN2_CY6_FUNGAL_1"/>
    <property type="match status" value="1"/>
</dbReference>
<keyword evidence="8" id="KW-1185">Reference proteome</keyword>
<keyword evidence="2" id="KW-0862">Zinc</keyword>
<evidence type="ECO:0000256" key="2">
    <source>
        <dbReference type="ARBA" id="ARBA00022833"/>
    </source>
</evidence>
<dbReference type="GO" id="GO:0008270">
    <property type="term" value="F:zinc ion binding"/>
    <property type="evidence" value="ECO:0007669"/>
    <property type="project" value="InterPro"/>
</dbReference>
<feature type="domain" description="Zn(2)-C6 fungal-type" evidence="6">
    <location>
        <begin position="53"/>
        <end position="83"/>
    </location>
</feature>
<comment type="caution">
    <text evidence="7">The sequence shown here is derived from an EMBL/GenBank/DDBJ whole genome shotgun (WGS) entry which is preliminary data.</text>
</comment>
<dbReference type="OrthoDB" id="5423818at2759"/>
<evidence type="ECO:0000313" key="8">
    <source>
        <dbReference type="Proteomes" id="UP000754883"/>
    </source>
</evidence>
<dbReference type="GO" id="GO:0000981">
    <property type="term" value="F:DNA-binding transcription factor activity, RNA polymerase II-specific"/>
    <property type="evidence" value="ECO:0007669"/>
    <property type="project" value="InterPro"/>
</dbReference>
<dbReference type="InterPro" id="IPR036864">
    <property type="entry name" value="Zn2-C6_fun-type_DNA-bd_sf"/>
</dbReference>
<evidence type="ECO:0000256" key="4">
    <source>
        <dbReference type="ARBA" id="ARBA00023163"/>
    </source>
</evidence>
<accession>A0A9N9XXN7</accession>
<dbReference type="PANTHER" id="PTHR47660">
    <property type="entry name" value="TRANSCRIPTION FACTOR WITH C2H2 AND ZN(2)-CYS(6) DNA BINDING DOMAIN (EUROFUNG)-RELATED-RELATED"/>
    <property type="match status" value="1"/>
</dbReference>
<evidence type="ECO:0000256" key="5">
    <source>
        <dbReference type="ARBA" id="ARBA00023242"/>
    </source>
</evidence>
<dbReference type="SMART" id="SM00066">
    <property type="entry name" value="GAL4"/>
    <property type="match status" value="1"/>
</dbReference>
<dbReference type="PROSITE" id="PS50048">
    <property type="entry name" value="ZN2_CY6_FUNGAL_2"/>
    <property type="match status" value="1"/>
</dbReference>
<proteinExistence type="predicted"/>
<dbReference type="Proteomes" id="UP000754883">
    <property type="component" value="Unassembled WGS sequence"/>
</dbReference>
<organism evidence="7 8">
    <name type="scientific">Clonostachys byssicola</name>
    <dbReference type="NCBI Taxonomy" id="160290"/>
    <lineage>
        <taxon>Eukaryota</taxon>
        <taxon>Fungi</taxon>
        <taxon>Dikarya</taxon>
        <taxon>Ascomycota</taxon>
        <taxon>Pezizomycotina</taxon>
        <taxon>Sordariomycetes</taxon>
        <taxon>Hypocreomycetidae</taxon>
        <taxon>Hypocreales</taxon>
        <taxon>Bionectriaceae</taxon>
        <taxon>Clonostachys</taxon>
    </lineage>
</organism>
<keyword evidence="5" id="KW-0539">Nucleus</keyword>
<dbReference type="CDD" id="cd00067">
    <property type="entry name" value="GAL4"/>
    <property type="match status" value="1"/>
</dbReference>
<reference evidence="7" key="1">
    <citation type="submission" date="2021-10" db="EMBL/GenBank/DDBJ databases">
        <authorList>
            <person name="Piombo E."/>
        </authorList>
    </citation>
    <scope>NUCLEOTIDE SEQUENCE</scope>
</reference>